<sequence length="323" mass="34916">MNYFLGVDGGGSKTLAVVTDEHGQILGRGLGGCGNHQVQEELARRSILEATSEALEQAGLTRRQIRYAMFGLAGADREADFRVLRPMIAGLGFPAHGIVCDTEIGLRAGTRQTDGVVLVCGSGTNCYGVNRLGESLQCGGFGYMFGDFGGGGELAVEVFRTVIRAWEGRERPTLLTEAVLQTLGYPSVERLFHDYLDRGAGAPIHLTKLLFQVADRDEAARRILQRQGEELGLAATTVIRKLDMAEDRFDLVLVGSVLTRADHRFVTPYIEESVKPVAPACHLRLLTIEPAAGAILLAMEKSGRPVGESVYERLESGLSVKEA</sequence>
<keyword evidence="2" id="KW-0418">Kinase</keyword>
<dbReference type="Pfam" id="PF01869">
    <property type="entry name" value="BcrAD_BadFG"/>
    <property type="match status" value="1"/>
</dbReference>
<dbReference type="RefSeq" id="WP_379319900.1">
    <property type="nucleotide sequence ID" value="NZ_JBHTLM010000009.1"/>
</dbReference>
<comment type="caution">
    <text evidence="2">The sequence shown here is derived from an EMBL/GenBank/DDBJ whole genome shotgun (WGS) entry which is preliminary data.</text>
</comment>
<dbReference type="PANTHER" id="PTHR43190">
    <property type="entry name" value="N-ACETYL-D-GLUCOSAMINE KINASE"/>
    <property type="match status" value="1"/>
</dbReference>
<proteinExistence type="predicted"/>
<dbReference type="InterPro" id="IPR002731">
    <property type="entry name" value="ATPase_BadF"/>
</dbReference>
<keyword evidence="3" id="KW-1185">Reference proteome</keyword>
<keyword evidence="2" id="KW-0808">Transferase</keyword>
<accession>A0ABW3RYE6</accession>
<reference evidence="3" key="1">
    <citation type="journal article" date="2019" name="Int. J. Syst. Evol. Microbiol.">
        <title>The Global Catalogue of Microorganisms (GCM) 10K type strain sequencing project: providing services to taxonomists for standard genome sequencing and annotation.</title>
        <authorList>
            <consortium name="The Broad Institute Genomics Platform"/>
            <consortium name="The Broad Institute Genome Sequencing Center for Infectious Disease"/>
            <person name="Wu L."/>
            <person name="Ma J."/>
        </authorList>
    </citation>
    <scope>NUCLEOTIDE SEQUENCE [LARGE SCALE GENOMIC DNA]</scope>
    <source>
        <strain evidence="3">CCUG 59189</strain>
    </source>
</reference>
<evidence type="ECO:0000313" key="3">
    <source>
        <dbReference type="Proteomes" id="UP001597262"/>
    </source>
</evidence>
<organism evidence="2 3">
    <name type="scientific">Paenibacillus puldeungensis</name>
    <dbReference type="NCBI Taxonomy" id="696536"/>
    <lineage>
        <taxon>Bacteria</taxon>
        <taxon>Bacillati</taxon>
        <taxon>Bacillota</taxon>
        <taxon>Bacilli</taxon>
        <taxon>Bacillales</taxon>
        <taxon>Paenibacillaceae</taxon>
        <taxon>Paenibacillus</taxon>
    </lineage>
</organism>
<dbReference type="Gene3D" id="3.30.420.40">
    <property type="match status" value="2"/>
</dbReference>
<protein>
    <submittedName>
        <fullName evidence="2">N-acetylglucosamine kinase</fullName>
    </submittedName>
</protein>
<dbReference type="CDD" id="cd24007">
    <property type="entry name" value="ASKHA_NBD_eukNAGK-like"/>
    <property type="match status" value="1"/>
</dbReference>
<dbReference type="Proteomes" id="UP001597262">
    <property type="component" value="Unassembled WGS sequence"/>
</dbReference>
<dbReference type="GO" id="GO:0016301">
    <property type="term" value="F:kinase activity"/>
    <property type="evidence" value="ECO:0007669"/>
    <property type="project" value="UniProtKB-KW"/>
</dbReference>
<dbReference type="InterPro" id="IPR043129">
    <property type="entry name" value="ATPase_NBD"/>
</dbReference>
<feature type="domain" description="ATPase BadF/BadG/BcrA/BcrD type" evidence="1">
    <location>
        <begin position="5"/>
        <end position="298"/>
    </location>
</feature>
<dbReference type="PANTHER" id="PTHR43190:SF3">
    <property type="entry name" value="N-ACETYL-D-GLUCOSAMINE KINASE"/>
    <property type="match status" value="1"/>
</dbReference>
<dbReference type="SUPFAM" id="SSF53067">
    <property type="entry name" value="Actin-like ATPase domain"/>
    <property type="match status" value="2"/>
</dbReference>
<evidence type="ECO:0000313" key="2">
    <source>
        <dbReference type="EMBL" id="MFD1177459.1"/>
    </source>
</evidence>
<dbReference type="EMBL" id="JBHTLM010000009">
    <property type="protein sequence ID" value="MFD1177459.1"/>
    <property type="molecule type" value="Genomic_DNA"/>
</dbReference>
<dbReference type="InterPro" id="IPR052519">
    <property type="entry name" value="Euk-type_GlcNAc_Kinase"/>
</dbReference>
<evidence type="ECO:0000259" key="1">
    <source>
        <dbReference type="Pfam" id="PF01869"/>
    </source>
</evidence>
<gene>
    <name evidence="2" type="ORF">ACFQ3W_14275</name>
</gene>
<name>A0ABW3RYE6_9BACL</name>